<evidence type="ECO:0000313" key="2">
    <source>
        <dbReference type="Proteomes" id="UP000519023"/>
    </source>
</evidence>
<dbReference type="Proteomes" id="UP000519023">
    <property type="component" value="Unassembled WGS sequence"/>
</dbReference>
<gene>
    <name evidence="1" type="ORF">HHL08_09015</name>
</gene>
<dbReference type="CDD" id="cd00293">
    <property type="entry name" value="USP-like"/>
    <property type="match status" value="1"/>
</dbReference>
<dbReference type="AlphaFoldDB" id="A0A7X9WVG1"/>
<proteinExistence type="predicted"/>
<dbReference type="EMBL" id="JABBFV010000005">
    <property type="protein sequence ID" value="NML10288.1"/>
    <property type="molecule type" value="Genomic_DNA"/>
</dbReference>
<evidence type="ECO:0000313" key="1">
    <source>
        <dbReference type="EMBL" id="NML10288.1"/>
    </source>
</evidence>
<comment type="caution">
    <text evidence="1">The sequence shown here is derived from an EMBL/GenBank/DDBJ whole genome shotgun (WGS) entry which is preliminary data.</text>
</comment>
<name>A0A7X9WVG1_9SPHN</name>
<reference evidence="1 2" key="1">
    <citation type="submission" date="2020-04" db="EMBL/GenBank/DDBJ databases">
        <title>Sphingobium sp. AR-3-1 isolated from Arctic soil.</title>
        <authorList>
            <person name="Dahal R.H."/>
            <person name="Chaudhary D.K."/>
        </authorList>
    </citation>
    <scope>NUCLEOTIDE SEQUENCE [LARGE SCALE GENOMIC DNA]</scope>
    <source>
        <strain evidence="1 2">AR-3-1</strain>
    </source>
</reference>
<dbReference type="Gene3D" id="3.40.50.12370">
    <property type="match status" value="1"/>
</dbReference>
<dbReference type="RefSeq" id="WP_169572484.1">
    <property type="nucleotide sequence ID" value="NZ_JABBFV010000005.1"/>
</dbReference>
<dbReference type="SUPFAM" id="SSF52402">
    <property type="entry name" value="Adenine nucleotide alpha hydrolases-like"/>
    <property type="match status" value="2"/>
</dbReference>
<accession>A0A7X9WVG1</accession>
<sequence>MKNVLLLIHDDAGEEARFQAALDLVRATNGHLTCLDIVQAPILVGADYMMADAEVALLADARNREAVNRDRIEARLSVEDIAWDWADATGDIAGLLEAEAGLADIIVLNTMFADHEPPDMRAIVSDVVMRAGKPVLAVPQQFRSLDAHGQALVAWNGAPAVAETLRAVTPLLALTKGVTIVEIGKTDGPPAEEAAAYLSRHGIHARIDRDIPLEWTVADALLAACRDRQPAYCIIGAYGHSRLRERLIGGVTRRMLAESPVPLLLGH</sequence>
<protein>
    <submittedName>
        <fullName evidence="1">Universal stress protein</fullName>
    </submittedName>
</protein>
<keyword evidence="2" id="KW-1185">Reference proteome</keyword>
<organism evidence="1 2">
    <name type="scientific">Sphingobium psychrophilum</name>
    <dbReference type="NCBI Taxonomy" id="2728834"/>
    <lineage>
        <taxon>Bacteria</taxon>
        <taxon>Pseudomonadati</taxon>
        <taxon>Pseudomonadota</taxon>
        <taxon>Alphaproteobacteria</taxon>
        <taxon>Sphingomonadales</taxon>
        <taxon>Sphingomonadaceae</taxon>
        <taxon>Sphingobium</taxon>
    </lineage>
</organism>